<feature type="region of interest" description="Disordered" evidence="1">
    <location>
        <begin position="788"/>
        <end position="817"/>
    </location>
</feature>
<dbReference type="InterPro" id="IPR029315">
    <property type="entry name" value="FANCI_S2"/>
</dbReference>
<feature type="domain" description="FANCI solenoid 2" evidence="2">
    <location>
        <begin position="361"/>
        <end position="520"/>
    </location>
</feature>
<sequence length="1504" mass="161547">MPTALATPEKDLLILLDNEPLTVETNMEISSYIEKTVAQSPDINNNLQAVLLSLTDRLLATSTELDTFNPLLSSLLNNLRVMTPQTILLVAKAITKNLAAEPNLSHQANVVNLATQLLPILASFMDPTEATKLYDGLIDFNSGYATTVCTLLREIDGGSIVRLTSEQLATALTHFTSSFAKTPPNNAPKLIYQVLLLYSSPDSGNNLTHQALDGITSWFDEHIAITTAPTPEQTFLLTASLSSFVSALRHSRSLGKTILKQITTSDSPTTATLRFERLTPFKIALSCTLASVNSNYKDSSIAAMKELILEEIDFREKSEADHWIAASLTHTPRPPSYLLQTLKSISDTITITANSSAFETVVSTLISLAFSLVDAVKKDGSNKKGRPNTGVSSAAEAGREILSQIFCGVGDDDATTESIRRSIIKTLSQKCTGHAPNALEHSKLLSVLPKQHLFEFTGELVEWLGHLATGGLPPNAATTHLLPVLSSLLQKERQHLDVALVFAKKSLFSADITKRCAGASCLVALLGVSSTGSAEEEVVGYLKRCLTQQHEVRWAVYSAVCQALNDEEMDEAQGQKVAKGMERLIHSQLDRVLEIQELEEVRQARRARAAAGEGGLSQMTQGGGDDDNVVVCPFQFLRVIGSGGEEGMLGESDKASGSPTLASAKRRVDEPLSFLLLAATACVAKLGPDCPLAQDLAMIRQKAADCEVDHYLQWTRDDEENTPTVPGDNSREVATCLVVAGVAEALTVGLDLSTEVGKKQTLAFLHLRAEAIKEGMYLTVPSDDALRKAKKAPEGSMDGSKSKKKKAAEGKGSDSNMLQERAEKAIVDYLRSDFQQLLDGASPNILTLISDSVYSSLMAFGGAMKDENGKKMISSSQLHQRIIMAGDLVATENLTGRMIPAIALKLSPVLLSEFSANVQRKSARTGPKKNGGGSLCGSALTGFLSGLKKMAGEIDGLSMTPVTRVNALFTKAFELSGLTASEGGAEPEEKLQGFLDAFTAPLGGVPQDSQTSRQGGVFVELVSVDAQEEACLICDAVSCAAGLLSNPNTRVRQGARMLNAWQEPNIAFEGQLGLSRVNDTGKTAVASNSSLKAVARVVSVCVELSGGLNGDTRINSAKEEGKEIDPLKKERSEMGFSTGFGGEYWPAFSAFCAVSFPVGCCGRIVISTVEGIGEKSNNFDDLKCFDDFDADFDLKGLSNLFTDNAKLADEVMTTVISACDKALGSAEYLFRLVGCSGIANGKISVVDLIGMRMLAVAEILSAMSPWAEFLDNTCTFACSILKTSKRLYALNTKIMTGMTGGKIEVGRMYRLFLTEMSERCTPIIAALMLGVQELQATGGAAVGKNGKNRYITSGAIQAHGRTAANLAFERERSDNAMAKYSKRLGGMGKSTLAAWVAKQILTTKARDFKIQIDDIQQAKEREMAALGVGEKKGKKSKKRKGGGEVKKEKKKKKKEEEEEEEEEEEDEEEEEVKDDGDELPNVPVDSGSGSDSSEEEGEGSDNEM</sequence>
<reference evidence="4" key="1">
    <citation type="journal article" date="2023" name="Commun. Biol.">
        <title>Genome analysis of Parmales, the sister group of diatoms, reveals the evolutionary specialization of diatoms from phago-mixotrophs to photoautotrophs.</title>
        <authorList>
            <person name="Ban H."/>
            <person name="Sato S."/>
            <person name="Yoshikawa S."/>
            <person name="Yamada K."/>
            <person name="Nakamura Y."/>
            <person name="Ichinomiya M."/>
            <person name="Sato N."/>
            <person name="Blanc-Mathieu R."/>
            <person name="Endo H."/>
            <person name="Kuwata A."/>
            <person name="Ogata H."/>
        </authorList>
    </citation>
    <scope>NUCLEOTIDE SEQUENCE [LARGE SCALE GENOMIC DNA]</scope>
    <source>
        <strain evidence="4">NIES 3700</strain>
    </source>
</reference>
<dbReference type="OrthoDB" id="195089at2759"/>
<dbReference type="EMBL" id="BRXW01000099">
    <property type="protein sequence ID" value="GMI06364.1"/>
    <property type="molecule type" value="Genomic_DNA"/>
</dbReference>
<dbReference type="SUPFAM" id="SSF48371">
    <property type="entry name" value="ARM repeat"/>
    <property type="match status" value="1"/>
</dbReference>
<feature type="compositionally biased region" description="Acidic residues" evidence="1">
    <location>
        <begin position="1456"/>
        <end position="1478"/>
    </location>
</feature>
<gene>
    <name evidence="3" type="ORF">TrLO_g3720</name>
</gene>
<dbReference type="InterPro" id="IPR016024">
    <property type="entry name" value="ARM-type_fold"/>
</dbReference>
<dbReference type="PANTHER" id="PTHR21818">
    <property type="entry name" value="BC025462 PROTEIN"/>
    <property type="match status" value="1"/>
</dbReference>
<comment type="caution">
    <text evidence="3">The sequence shown here is derived from an EMBL/GenBank/DDBJ whole genome shotgun (WGS) entry which is preliminary data.</text>
</comment>
<dbReference type="GO" id="GO:0070182">
    <property type="term" value="F:DNA polymerase binding"/>
    <property type="evidence" value="ECO:0007669"/>
    <property type="project" value="TreeGrafter"/>
</dbReference>
<dbReference type="PANTHER" id="PTHR21818:SF0">
    <property type="entry name" value="FANCONI ANEMIA GROUP I PROTEIN"/>
    <property type="match status" value="1"/>
</dbReference>
<dbReference type="Proteomes" id="UP001165122">
    <property type="component" value="Unassembled WGS sequence"/>
</dbReference>
<feature type="region of interest" description="Disordered" evidence="1">
    <location>
        <begin position="1426"/>
        <end position="1504"/>
    </location>
</feature>
<feature type="compositionally biased region" description="Acidic residues" evidence="1">
    <location>
        <begin position="1492"/>
        <end position="1504"/>
    </location>
</feature>
<evidence type="ECO:0000259" key="2">
    <source>
        <dbReference type="Pfam" id="PF14676"/>
    </source>
</evidence>
<name>A0A9W7FA46_9STRA</name>
<accession>A0A9W7FA46</accession>
<dbReference type="Pfam" id="PF14676">
    <property type="entry name" value="FANCI_S2"/>
    <property type="match status" value="1"/>
</dbReference>
<protein>
    <recommendedName>
        <fullName evidence="2">FANCI solenoid 2 domain-containing protein</fullName>
    </recommendedName>
</protein>
<proteinExistence type="predicted"/>
<keyword evidence="4" id="KW-1185">Reference proteome</keyword>
<evidence type="ECO:0000313" key="3">
    <source>
        <dbReference type="EMBL" id="GMI06364.1"/>
    </source>
</evidence>
<evidence type="ECO:0000313" key="4">
    <source>
        <dbReference type="Proteomes" id="UP001165122"/>
    </source>
</evidence>
<evidence type="ECO:0000256" key="1">
    <source>
        <dbReference type="SAM" id="MobiDB-lite"/>
    </source>
</evidence>
<organism evidence="3 4">
    <name type="scientific">Triparma laevis f. longispina</name>
    <dbReference type="NCBI Taxonomy" id="1714387"/>
    <lineage>
        <taxon>Eukaryota</taxon>
        <taxon>Sar</taxon>
        <taxon>Stramenopiles</taxon>
        <taxon>Ochrophyta</taxon>
        <taxon>Bolidophyceae</taxon>
        <taxon>Parmales</taxon>
        <taxon>Triparmaceae</taxon>
        <taxon>Triparma</taxon>
    </lineage>
</organism>
<dbReference type="InterPro" id="IPR026171">
    <property type="entry name" value="FANCI"/>
</dbReference>
<dbReference type="GO" id="GO:0006281">
    <property type="term" value="P:DNA repair"/>
    <property type="evidence" value="ECO:0007669"/>
    <property type="project" value="InterPro"/>
</dbReference>